<dbReference type="Pfam" id="PF12802">
    <property type="entry name" value="MarR_2"/>
    <property type="match status" value="1"/>
</dbReference>
<dbReference type="PANTHER" id="PTHR33164">
    <property type="entry name" value="TRANSCRIPTIONAL REGULATOR, MARR FAMILY"/>
    <property type="match status" value="1"/>
</dbReference>
<dbReference type="PANTHER" id="PTHR33164:SF99">
    <property type="entry name" value="MARR FAMILY REGULATORY PROTEIN"/>
    <property type="match status" value="1"/>
</dbReference>
<name>A0A7K3W839_9ACTN</name>
<dbReference type="RefSeq" id="WP_152731327.1">
    <property type="nucleotide sequence ID" value="NZ_JAABOZ010000009.1"/>
</dbReference>
<dbReference type="GO" id="GO:0006950">
    <property type="term" value="P:response to stress"/>
    <property type="evidence" value="ECO:0007669"/>
    <property type="project" value="TreeGrafter"/>
</dbReference>
<dbReference type="InterPro" id="IPR039422">
    <property type="entry name" value="MarR/SlyA-like"/>
</dbReference>
<dbReference type="EMBL" id="JAAGWK010000002">
    <property type="protein sequence ID" value="NEL52496.1"/>
    <property type="molecule type" value="Genomic_DNA"/>
</dbReference>
<dbReference type="SMART" id="SM00347">
    <property type="entry name" value="HTH_MARR"/>
    <property type="match status" value="1"/>
</dbReference>
<dbReference type="PROSITE" id="PS50995">
    <property type="entry name" value="HTH_MARR_2"/>
    <property type="match status" value="1"/>
</dbReference>
<evidence type="ECO:0000313" key="2">
    <source>
        <dbReference type="EMBL" id="NEL52496.1"/>
    </source>
</evidence>
<sequence length="153" mass="17174">MTSDEPRWLTDEQQRAWRQWLLLTARLPARLNRQLLADSELSLPDFDVLVHLTDVDSGRLRVLELGRALQWEKSRLSHHLTRMERRGLVRREDCAADGRGFEVVVTDAGLAALRAAAPAHVETVQQLVFDGLSAAQVRAMADIADTVLARLGD</sequence>
<comment type="caution">
    <text evidence="2">The sequence shown here is derived from an EMBL/GenBank/DDBJ whole genome shotgun (WGS) entry which is preliminary data.</text>
</comment>
<evidence type="ECO:0000259" key="1">
    <source>
        <dbReference type="PROSITE" id="PS50995"/>
    </source>
</evidence>
<gene>
    <name evidence="2" type="ORF">G1H19_00495</name>
</gene>
<proteinExistence type="predicted"/>
<dbReference type="AlphaFoldDB" id="A0A7K3W839"/>
<protein>
    <submittedName>
        <fullName evidence="2">MarR family transcriptional regulator</fullName>
    </submittedName>
</protein>
<dbReference type="GO" id="GO:0003700">
    <property type="term" value="F:DNA-binding transcription factor activity"/>
    <property type="evidence" value="ECO:0007669"/>
    <property type="project" value="InterPro"/>
</dbReference>
<dbReference type="InterPro" id="IPR036388">
    <property type="entry name" value="WH-like_DNA-bd_sf"/>
</dbReference>
<dbReference type="InterPro" id="IPR036390">
    <property type="entry name" value="WH_DNA-bd_sf"/>
</dbReference>
<dbReference type="SUPFAM" id="SSF46785">
    <property type="entry name" value="Winged helix' DNA-binding domain"/>
    <property type="match status" value="1"/>
</dbReference>
<keyword evidence="3" id="KW-1185">Reference proteome</keyword>
<accession>A0A7K3W839</accession>
<reference evidence="2 3" key="1">
    <citation type="submission" date="2020-02" db="EMBL/GenBank/DDBJ databases">
        <title>The whole genome sequence of CPCC 205119.</title>
        <authorList>
            <person name="Jiang Z."/>
        </authorList>
    </citation>
    <scope>NUCLEOTIDE SEQUENCE [LARGE SCALE GENOMIC DNA]</scope>
    <source>
        <strain evidence="2 3">CPCC 205119</strain>
    </source>
</reference>
<evidence type="ECO:0000313" key="3">
    <source>
        <dbReference type="Proteomes" id="UP000470470"/>
    </source>
</evidence>
<dbReference type="Proteomes" id="UP000470470">
    <property type="component" value="Unassembled WGS sequence"/>
</dbReference>
<dbReference type="InterPro" id="IPR000835">
    <property type="entry name" value="HTH_MarR-typ"/>
</dbReference>
<feature type="domain" description="HTH marR-type" evidence="1">
    <location>
        <begin position="13"/>
        <end position="149"/>
    </location>
</feature>
<organism evidence="2 3">
    <name type="scientific">Goekera deserti</name>
    <dbReference type="NCBI Taxonomy" id="2497753"/>
    <lineage>
        <taxon>Bacteria</taxon>
        <taxon>Bacillati</taxon>
        <taxon>Actinomycetota</taxon>
        <taxon>Actinomycetes</taxon>
        <taxon>Geodermatophilales</taxon>
        <taxon>Geodermatophilaceae</taxon>
        <taxon>Goekera</taxon>
    </lineage>
</organism>
<dbReference type="Gene3D" id="1.10.10.10">
    <property type="entry name" value="Winged helix-like DNA-binding domain superfamily/Winged helix DNA-binding domain"/>
    <property type="match status" value="1"/>
</dbReference>